<protein>
    <submittedName>
        <fullName evidence="1">SEC-C domain-containing protein</fullName>
    </submittedName>
</protein>
<proteinExistence type="predicted"/>
<dbReference type="Gene3D" id="3.10.450.50">
    <property type="match status" value="1"/>
</dbReference>
<dbReference type="InterPro" id="IPR026368">
    <property type="entry name" value="SWIM_PBPRA1643"/>
</dbReference>
<evidence type="ECO:0000313" key="1">
    <source>
        <dbReference type="EMBL" id="MBK7424259.1"/>
    </source>
</evidence>
<dbReference type="NCBIfam" id="TIGR04102">
    <property type="entry name" value="SWIM_PBPRA1643"/>
    <property type="match status" value="1"/>
</dbReference>
<dbReference type="Proteomes" id="UP000886602">
    <property type="component" value="Unassembled WGS sequence"/>
</dbReference>
<name>A0A9D7FHC1_9RHOO</name>
<dbReference type="EMBL" id="JADJNC010000026">
    <property type="protein sequence ID" value="MBK7424259.1"/>
    <property type="molecule type" value="Genomic_DNA"/>
</dbReference>
<dbReference type="SUPFAM" id="SSF103642">
    <property type="entry name" value="Sec-C motif"/>
    <property type="match status" value="1"/>
</dbReference>
<gene>
    <name evidence="1" type="ORF">IPJ48_14920</name>
</gene>
<dbReference type="PANTHER" id="PTHR33747">
    <property type="entry name" value="UPF0225 PROTEIN SCO1677"/>
    <property type="match status" value="1"/>
</dbReference>
<dbReference type="Pfam" id="PF02810">
    <property type="entry name" value="SEC-C"/>
    <property type="match status" value="1"/>
</dbReference>
<evidence type="ECO:0000313" key="2">
    <source>
        <dbReference type="Proteomes" id="UP000886602"/>
    </source>
</evidence>
<dbReference type="InterPro" id="IPR004027">
    <property type="entry name" value="SEC_C_motif"/>
</dbReference>
<reference evidence="1" key="1">
    <citation type="submission" date="2020-10" db="EMBL/GenBank/DDBJ databases">
        <title>Connecting structure to function with the recovery of over 1000 high-quality activated sludge metagenome-assembled genomes encoding full-length rRNA genes using long-read sequencing.</title>
        <authorList>
            <person name="Singleton C.M."/>
            <person name="Petriglieri F."/>
            <person name="Kristensen J.M."/>
            <person name="Kirkegaard R.H."/>
            <person name="Michaelsen T.Y."/>
            <person name="Andersen M.H."/>
            <person name="Karst S.M."/>
            <person name="Dueholm M.S."/>
            <person name="Nielsen P.H."/>
            <person name="Albertsen M."/>
        </authorList>
    </citation>
    <scope>NUCLEOTIDE SEQUENCE</scope>
    <source>
        <strain evidence="1">EsbW_18-Q3-R4-48_MAXAC.044</strain>
    </source>
</reference>
<organism evidence="1 2">
    <name type="scientific">Candidatus Propionivibrio dominans</name>
    <dbReference type="NCBI Taxonomy" id="2954373"/>
    <lineage>
        <taxon>Bacteria</taxon>
        <taxon>Pseudomonadati</taxon>
        <taxon>Pseudomonadota</taxon>
        <taxon>Betaproteobacteria</taxon>
        <taxon>Rhodocyclales</taxon>
        <taxon>Rhodocyclaceae</taxon>
        <taxon>Propionivibrio</taxon>
    </lineage>
</organism>
<sequence>MTKLGTKAHPIVVRVGTEERGQYIAQECALRGWQYIIGLEPGKPEDISDFEKARNPPVPIQSEKIARNDPCPCGSGKKYKKCCGAS</sequence>
<comment type="caution">
    <text evidence="1">The sequence shown here is derived from an EMBL/GenBank/DDBJ whole genome shotgun (WGS) entry which is preliminary data.</text>
</comment>
<dbReference type="AlphaFoldDB" id="A0A9D7FHC1"/>
<accession>A0A9D7FHC1</accession>
<dbReference type="PANTHER" id="PTHR33747:SF1">
    <property type="entry name" value="ADENYLATE CYCLASE-ASSOCIATED CAP C-TERMINAL DOMAIN-CONTAINING PROTEIN"/>
    <property type="match status" value="1"/>
</dbReference>